<dbReference type="Pfam" id="PF08640">
    <property type="entry name" value="U3_assoc_6"/>
    <property type="match status" value="1"/>
</dbReference>
<dbReference type="GO" id="GO:0032040">
    <property type="term" value="C:small-subunit processome"/>
    <property type="evidence" value="ECO:0007669"/>
    <property type="project" value="TreeGrafter"/>
</dbReference>
<name>A0A8C7F183_ONCKI</name>
<evidence type="ECO:0000256" key="3">
    <source>
        <dbReference type="ARBA" id="ARBA00022552"/>
    </source>
</evidence>
<dbReference type="Proteomes" id="UP000694557">
    <property type="component" value="Unassembled WGS sequence"/>
</dbReference>
<evidence type="ECO:0000256" key="5">
    <source>
        <dbReference type="ARBA" id="ARBA00023242"/>
    </source>
</evidence>
<keyword evidence="3" id="KW-0698">rRNA processing</keyword>
<protein>
    <submittedName>
        <fullName evidence="8">UTP6 small subunit processome component</fullName>
    </submittedName>
</protein>
<dbReference type="PANTHER" id="PTHR23271:SF1">
    <property type="entry name" value="U3 SMALL NUCLEOLAR RNA-ASSOCIATED PROTEIN 6 HOMOLOG"/>
    <property type="match status" value="1"/>
</dbReference>
<evidence type="ECO:0000256" key="1">
    <source>
        <dbReference type="ARBA" id="ARBA00004604"/>
    </source>
</evidence>
<reference evidence="8" key="1">
    <citation type="submission" date="2025-08" db="UniProtKB">
        <authorList>
            <consortium name="Ensembl"/>
        </authorList>
    </citation>
    <scope>IDENTIFICATION</scope>
</reference>
<comment type="subcellular location">
    <subcellularLocation>
        <location evidence="1">Nucleus</location>
        <location evidence="1">Nucleolus</location>
    </subcellularLocation>
</comment>
<dbReference type="Ensembl" id="ENSOKIT00005006027.1">
    <property type="protein sequence ID" value="ENSOKIP00005005653.1"/>
    <property type="gene ID" value="ENSOKIG00005002053.1"/>
</dbReference>
<keyword evidence="4" id="KW-0677">Repeat</keyword>
<evidence type="ECO:0000259" key="7">
    <source>
        <dbReference type="Pfam" id="PF24892"/>
    </source>
</evidence>
<dbReference type="SUPFAM" id="SSF48452">
    <property type="entry name" value="TPR-like"/>
    <property type="match status" value="1"/>
</dbReference>
<gene>
    <name evidence="8" type="primary">UTP6</name>
    <name evidence="8" type="synonym">utp6</name>
</gene>
<dbReference type="InterPro" id="IPR011990">
    <property type="entry name" value="TPR-like_helical_dom_sf"/>
</dbReference>
<dbReference type="InterPro" id="IPR003107">
    <property type="entry name" value="HAT"/>
</dbReference>
<dbReference type="GeneTree" id="ENSGT00390000016493"/>
<comment type="similarity">
    <text evidence="2">Belongs to the UTP6 family.</text>
</comment>
<feature type="domain" description="U3 small nucleolar RNA-associated protein 6 homolog C-terminal" evidence="7">
    <location>
        <begin position="276"/>
        <end position="468"/>
    </location>
</feature>
<dbReference type="GO" id="GO:0000462">
    <property type="term" value="P:maturation of SSU-rRNA from tricistronic rRNA transcript (SSU-rRNA, 5.8S rRNA, LSU-rRNA)"/>
    <property type="evidence" value="ECO:0007669"/>
    <property type="project" value="InterPro"/>
</dbReference>
<dbReference type="Pfam" id="PF24892">
    <property type="entry name" value="UTP6_C"/>
    <property type="match status" value="1"/>
</dbReference>
<evidence type="ECO:0000256" key="2">
    <source>
        <dbReference type="ARBA" id="ARBA00010734"/>
    </source>
</evidence>
<dbReference type="InterPro" id="IPR055347">
    <property type="entry name" value="UTP6_N"/>
</dbReference>
<dbReference type="AlphaFoldDB" id="A0A8C7F183"/>
<dbReference type="GO" id="GO:0030515">
    <property type="term" value="F:snoRNA binding"/>
    <property type="evidence" value="ECO:0007669"/>
    <property type="project" value="InterPro"/>
</dbReference>
<dbReference type="Gene3D" id="1.25.40.10">
    <property type="entry name" value="Tetratricopeptide repeat domain"/>
    <property type="match status" value="2"/>
</dbReference>
<reference evidence="8" key="2">
    <citation type="submission" date="2025-09" db="UniProtKB">
        <authorList>
            <consortium name="Ensembl"/>
        </authorList>
    </citation>
    <scope>IDENTIFICATION</scope>
</reference>
<dbReference type="GO" id="GO:0034388">
    <property type="term" value="C:Pwp2p-containing subcomplex of 90S preribosome"/>
    <property type="evidence" value="ECO:0007669"/>
    <property type="project" value="TreeGrafter"/>
</dbReference>
<accession>A0A8C7F183</accession>
<evidence type="ECO:0000256" key="4">
    <source>
        <dbReference type="ARBA" id="ARBA00022737"/>
    </source>
</evidence>
<keyword evidence="5" id="KW-0539">Nucleus</keyword>
<dbReference type="SMART" id="SM00386">
    <property type="entry name" value="HAT"/>
    <property type="match status" value="5"/>
</dbReference>
<organism evidence="8 9">
    <name type="scientific">Oncorhynchus kisutch</name>
    <name type="common">Coho salmon</name>
    <name type="synonym">Salmo kisutch</name>
    <dbReference type="NCBI Taxonomy" id="8019"/>
    <lineage>
        <taxon>Eukaryota</taxon>
        <taxon>Metazoa</taxon>
        <taxon>Chordata</taxon>
        <taxon>Craniata</taxon>
        <taxon>Vertebrata</taxon>
        <taxon>Euteleostomi</taxon>
        <taxon>Actinopterygii</taxon>
        <taxon>Neopterygii</taxon>
        <taxon>Teleostei</taxon>
        <taxon>Protacanthopterygii</taxon>
        <taxon>Salmoniformes</taxon>
        <taxon>Salmonidae</taxon>
        <taxon>Salmoninae</taxon>
        <taxon>Oncorhynchus</taxon>
    </lineage>
</organism>
<dbReference type="InterPro" id="IPR056907">
    <property type="entry name" value="UTP6_C"/>
</dbReference>
<proteinExistence type="inferred from homology"/>
<dbReference type="PANTHER" id="PTHR23271">
    <property type="entry name" value="HEPATOCELLULAR CARCINOMA-ASSOCIATED ANTIGEN 66"/>
    <property type="match status" value="1"/>
</dbReference>
<keyword evidence="9" id="KW-1185">Reference proteome</keyword>
<evidence type="ECO:0000259" key="6">
    <source>
        <dbReference type="Pfam" id="PF08640"/>
    </source>
</evidence>
<feature type="domain" description="U3 small nucleolar RNA-associated protein 6 N-terminal" evidence="6">
    <location>
        <begin position="9"/>
        <end position="68"/>
    </location>
</feature>
<evidence type="ECO:0000313" key="9">
    <source>
        <dbReference type="Proteomes" id="UP000694557"/>
    </source>
</evidence>
<dbReference type="InterPro" id="IPR013949">
    <property type="entry name" value="Utp6"/>
</dbReference>
<sequence length="521" mass="60662">MAEIVQQRIENRIPELEQLERVGLFSKKEVKATALEYKLHRLIITKVDFIAYIQYEINVLELIKKRRSVSFESHINYYIHDLDLFHWFISFCRLHICSYNKVFSSMLAIHPEKPALWIMAAKSELEDRNMSESARHLFLRALRFHPESKKVYQEYFRMELLHAEKLRKQQKELEQAEMDVYEFSPEIMSGKLAELVYRDATGKIQGADFILSLLTIAAIFDFTKELQDTIIQDLQSKYTDDSLTWDFMAKRELEATVGEELQTAKGRASDIARREERCCQVYEEGLKSLNTEAMWACYVSFCLERFKRKTNVQELKEKRQERLLAVLQRAHDSSLLKEDFYKNWLQVLLSSGDSEQTAAVAMAATQRYRQSVDVWCLALQTMVHLGSGATGKLFQDALKHVNPKLSLPLWQLQVEWSMTSQSPEETEALFQRGLLSVVPAVSMEIKEKYLDWSYRAGGYKKARKTFTSNLRDFYERALREFGSTDDGEILKSAFKAGHFKSHRDHCMSVATLTTKRLPVGQ</sequence>
<evidence type="ECO:0000313" key="8">
    <source>
        <dbReference type="Ensembl" id="ENSOKIP00005005653.1"/>
    </source>
</evidence>